<reference evidence="2" key="2">
    <citation type="journal article" date="2022" name="Sci. Total Environ.">
        <title>Prevalence, transmission, and molecular epidemiology of tet(X)-positive bacteria among humans, animals, and environmental niches in China: An epidemiological, and genomic-based study.</title>
        <authorList>
            <person name="Dong N."/>
            <person name="Zeng Y."/>
            <person name="Cai C."/>
            <person name="Sun C."/>
            <person name="Lu J."/>
            <person name="Liu C."/>
            <person name="Zhou H."/>
            <person name="Sun Q."/>
            <person name="Shu L."/>
            <person name="Wang H."/>
            <person name="Wang Y."/>
            <person name="Wang S."/>
            <person name="Wu C."/>
            <person name="Chan E.W."/>
            <person name="Chen G."/>
            <person name="Shen Z."/>
            <person name="Chen S."/>
            <person name="Zhang R."/>
        </authorList>
    </citation>
    <scope>NUCLEOTIDE SEQUENCE</scope>
    <source>
        <strain evidence="2">210</strain>
    </source>
</reference>
<dbReference type="RefSeq" id="WP_286485128.1">
    <property type="nucleotide sequence ID" value="NZ_JACALR010000002.1"/>
</dbReference>
<dbReference type="AlphaFoldDB" id="A0AAW7DFV0"/>
<comment type="caution">
    <text evidence="2">The sequence shown here is derived from an EMBL/GenBank/DDBJ whole genome shotgun (WGS) entry which is preliminary data.</text>
</comment>
<organism evidence="2 3">
    <name type="scientific">Empedobacter falsenii</name>
    <dbReference type="NCBI Taxonomy" id="343874"/>
    <lineage>
        <taxon>Bacteria</taxon>
        <taxon>Pseudomonadati</taxon>
        <taxon>Bacteroidota</taxon>
        <taxon>Flavobacteriia</taxon>
        <taxon>Flavobacteriales</taxon>
        <taxon>Weeksellaceae</taxon>
        <taxon>Empedobacter</taxon>
    </lineage>
</organism>
<sequence>MKILFFLLLFLYSLVCFAQQKYPCDLNIAFNISIPNLKFKNCEHYQNEQKIVEAYYIVDTKNNTKVEKYLQERFKMGKLVQFKWTYEIEMNKLGFIKSFKDKNGELLDLQVSMFGEMKQVNNSKTGNITFHVNRDEVPYYLVTITLSKSP</sequence>
<gene>
    <name evidence="2" type="ORF">HX095_04055</name>
</gene>
<dbReference type="EMBL" id="JACALR010000002">
    <property type="protein sequence ID" value="MDM1550378.1"/>
    <property type="molecule type" value="Genomic_DNA"/>
</dbReference>
<evidence type="ECO:0000256" key="1">
    <source>
        <dbReference type="SAM" id="SignalP"/>
    </source>
</evidence>
<feature type="chain" id="PRO_5043723108" evidence="1">
    <location>
        <begin position="19"/>
        <end position="150"/>
    </location>
</feature>
<reference evidence="2" key="1">
    <citation type="submission" date="2020-06" db="EMBL/GenBank/DDBJ databases">
        <authorList>
            <person name="Dong N."/>
        </authorList>
    </citation>
    <scope>NUCLEOTIDE SEQUENCE</scope>
    <source>
        <strain evidence="2">210</strain>
    </source>
</reference>
<dbReference type="Proteomes" id="UP001173578">
    <property type="component" value="Unassembled WGS sequence"/>
</dbReference>
<evidence type="ECO:0000313" key="2">
    <source>
        <dbReference type="EMBL" id="MDM1550378.1"/>
    </source>
</evidence>
<accession>A0AAW7DFV0</accession>
<feature type="signal peptide" evidence="1">
    <location>
        <begin position="1"/>
        <end position="18"/>
    </location>
</feature>
<protein>
    <submittedName>
        <fullName evidence="2">Uncharacterized protein</fullName>
    </submittedName>
</protein>
<evidence type="ECO:0000313" key="3">
    <source>
        <dbReference type="Proteomes" id="UP001173578"/>
    </source>
</evidence>
<name>A0AAW7DFV0_9FLAO</name>
<proteinExistence type="predicted"/>
<keyword evidence="1" id="KW-0732">Signal</keyword>